<dbReference type="InterPro" id="IPR025659">
    <property type="entry name" value="Tubby-like_C"/>
</dbReference>
<protein>
    <submittedName>
        <fullName evidence="2">Uncharacterized protein</fullName>
    </submittedName>
</protein>
<dbReference type="GeneID" id="91102028"/>
<sequence length="179" mass="20411">MSSSNEHLQSGVGLDLKYCFDRPRTLKVEKQWSFSGKDYVVKDEEGNVLLKSDGKAFTASNALISFKIYGLYLGANPKDAFGFKTNFKDLLTGEDKEIAITLDSYRPYVRRGAIRLRNDHGTEDRNKRIEGEGTYIGFMNKNHKDARSYHYSIEIEPNVDYRLIAITAICMAHLTFSSY</sequence>
<accession>A0AAX4KF71</accession>
<evidence type="ECO:0000313" key="2">
    <source>
        <dbReference type="EMBL" id="WWD05151.1"/>
    </source>
</evidence>
<dbReference type="AlphaFoldDB" id="A0AAX4KF71"/>
<evidence type="ECO:0000313" key="3">
    <source>
        <dbReference type="Proteomes" id="UP001358614"/>
    </source>
</evidence>
<reference evidence="2 3" key="1">
    <citation type="submission" date="2024-01" db="EMBL/GenBank/DDBJ databases">
        <title>Comparative genomics of Cryptococcus and Kwoniella reveals pathogenesis evolution and contrasting modes of karyotype evolution via chromosome fusion or intercentromeric recombination.</title>
        <authorList>
            <person name="Coelho M.A."/>
            <person name="David-Palma M."/>
            <person name="Shea T."/>
            <person name="Bowers K."/>
            <person name="McGinley-Smith S."/>
            <person name="Mohammad A.W."/>
            <person name="Gnirke A."/>
            <person name="Yurkov A.M."/>
            <person name="Nowrousian M."/>
            <person name="Sun S."/>
            <person name="Cuomo C.A."/>
            <person name="Heitman J."/>
        </authorList>
    </citation>
    <scope>NUCLEOTIDE SEQUENCE [LARGE SCALE GENOMIC DNA]</scope>
    <source>
        <strain evidence="2 3">PYCC6329</strain>
    </source>
</reference>
<evidence type="ECO:0000256" key="1">
    <source>
        <dbReference type="ARBA" id="ARBA00005437"/>
    </source>
</evidence>
<dbReference type="EMBL" id="CP144089">
    <property type="protein sequence ID" value="WWD05151.1"/>
    <property type="molecule type" value="Genomic_DNA"/>
</dbReference>
<organism evidence="2 3">
    <name type="scientific">Kwoniella europaea PYCC6329</name>
    <dbReference type="NCBI Taxonomy" id="1423913"/>
    <lineage>
        <taxon>Eukaryota</taxon>
        <taxon>Fungi</taxon>
        <taxon>Dikarya</taxon>
        <taxon>Basidiomycota</taxon>
        <taxon>Agaricomycotina</taxon>
        <taxon>Tremellomycetes</taxon>
        <taxon>Tremellales</taxon>
        <taxon>Cryptococcaceae</taxon>
        <taxon>Kwoniella</taxon>
    </lineage>
</organism>
<proteinExistence type="inferred from homology"/>
<name>A0AAX4KF71_9TREE</name>
<dbReference type="Gene3D" id="2.40.160.200">
    <property type="entry name" value="LURP1-related"/>
    <property type="match status" value="1"/>
</dbReference>
<comment type="similarity">
    <text evidence="1">Belongs to the LOR family.</text>
</comment>
<dbReference type="InterPro" id="IPR038595">
    <property type="entry name" value="LOR_sf"/>
</dbReference>
<dbReference type="RefSeq" id="XP_066083118.1">
    <property type="nucleotide sequence ID" value="XM_066227021.1"/>
</dbReference>
<keyword evidence="3" id="KW-1185">Reference proteome</keyword>
<gene>
    <name evidence="2" type="ORF">V865_003224</name>
</gene>
<dbReference type="KEGG" id="ker:91102028"/>
<dbReference type="Proteomes" id="UP001358614">
    <property type="component" value="Chromosome 1"/>
</dbReference>
<dbReference type="Pfam" id="PF04525">
    <property type="entry name" value="LOR"/>
    <property type="match status" value="1"/>
</dbReference>
<dbReference type="SUPFAM" id="SSF54518">
    <property type="entry name" value="Tubby C-terminal domain-like"/>
    <property type="match status" value="1"/>
</dbReference>
<dbReference type="InterPro" id="IPR007612">
    <property type="entry name" value="LOR"/>
</dbReference>